<comment type="caution">
    <text evidence="1">The sequence shown here is derived from an EMBL/GenBank/DDBJ whole genome shotgun (WGS) entry which is preliminary data.</text>
</comment>
<keyword evidence="2" id="KW-1185">Reference proteome</keyword>
<accession>A0A540KZL1</accession>
<organism evidence="1 2">
    <name type="scientific">Malus baccata</name>
    <name type="common">Siberian crab apple</name>
    <name type="synonym">Pyrus baccata</name>
    <dbReference type="NCBI Taxonomy" id="106549"/>
    <lineage>
        <taxon>Eukaryota</taxon>
        <taxon>Viridiplantae</taxon>
        <taxon>Streptophyta</taxon>
        <taxon>Embryophyta</taxon>
        <taxon>Tracheophyta</taxon>
        <taxon>Spermatophyta</taxon>
        <taxon>Magnoliopsida</taxon>
        <taxon>eudicotyledons</taxon>
        <taxon>Gunneridae</taxon>
        <taxon>Pentapetalae</taxon>
        <taxon>rosids</taxon>
        <taxon>fabids</taxon>
        <taxon>Rosales</taxon>
        <taxon>Rosaceae</taxon>
        <taxon>Amygdaloideae</taxon>
        <taxon>Maleae</taxon>
        <taxon>Malus</taxon>
    </lineage>
</organism>
<evidence type="ECO:0000313" key="2">
    <source>
        <dbReference type="Proteomes" id="UP000315295"/>
    </source>
</evidence>
<evidence type="ECO:0000313" key="1">
    <source>
        <dbReference type="EMBL" id="TQD79667.1"/>
    </source>
</evidence>
<dbReference type="Proteomes" id="UP000315295">
    <property type="component" value="Unassembled WGS sequence"/>
</dbReference>
<gene>
    <name evidence="1" type="ORF">C1H46_034770</name>
</gene>
<sequence length="57" mass="6775">MTDMTDDIADEISFQSFEDDCRMLGRLLQEVLQREVRSQIMEKIERTRILAQKNRGN</sequence>
<reference evidence="1 2" key="1">
    <citation type="journal article" date="2019" name="G3 (Bethesda)">
        <title>Sequencing of a Wild Apple (Malus baccata) Genome Unravels the Differences Between Cultivated and Wild Apple Species Regarding Disease Resistance and Cold Tolerance.</title>
        <authorList>
            <person name="Chen X."/>
        </authorList>
    </citation>
    <scope>NUCLEOTIDE SEQUENCE [LARGE SCALE GENOMIC DNA]</scope>
    <source>
        <strain evidence="2">cv. Shandingzi</strain>
        <tissue evidence="1">Leaves</tissue>
    </source>
</reference>
<protein>
    <submittedName>
        <fullName evidence="1">Uncharacterized protein</fullName>
    </submittedName>
</protein>
<dbReference type="AlphaFoldDB" id="A0A540KZL1"/>
<proteinExistence type="predicted"/>
<dbReference type="STRING" id="106549.A0A540KZL1"/>
<dbReference type="EMBL" id="VIEB01000845">
    <property type="protein sequence ID" value="TQD79667.1"/>
    <property type="molecule type" value="Genomic_DNA"/>
</dbReference>
<name>A0A540KZL1_MALBA</name>